<evidence type="ECO:0000313" key="2">
    <source>
        <dbReference type="Proteomes" id="UP000232534"/>
    </source>
</evidence>
<dbReference type="KEGG" id="vg:40094068"/>
<evidence type="ECO:0000313" key="1">
    <source>
        <dbReference type="EMBL" id="AFO71048.1"/>
    </source>
</evidence>
<name>I7DNY4_9CAUD</name>
<dbReference type="RefSeq" id="YP_009617529.1">
    <property type="nucleotide sequence ID" value="NC_042060.1"/>
</dbReference>
<dbReference type="Proteomes" id="UP000232534">
    <property type="component" value="Segment"/>
</dbReference>
<reference evidence="1 2" key="1">
    <citation type="submission" date="2012-06" db="EMBL/GenBank/DDBJ databases">
        <authorList>
            <person name="Kim M.S."/>
            <person name="Cha K.E."/>
            <person name="Kim Y.D."/>
            <person name="Myung H."/>
        </authorList>
    </citation>
    <scope>NUCLEOTIDE SEQUENCE [LARGE SCALE GENOMIC DNA]</scope>
</reference>
<proteinExistence type="predicted"/>
<organism evidence="1 2">
    <name type="scientific">Pseudomonas phage PA7</name>
    <dbReference type="NCBI Taxonomy" id="347330"/>
    <lineage>
        <taxon>Viruses</taxon>
        <taxon>Duplodnaviria</taxon>
        <taxon>Heunggongvirae</taxon>
        <taxon>Uroviricota</taxon>
        <taxon>Caudoviricetes</taxon>
        <taxon>Chimalliviridae</taxon>
        <taxon>Phikzvirus</taxon>
        <taxon>Phikzvirus PA7</taxon>
    </lineage>
</organism>
<keyword evidence="2" id="KW-1185">Reference proteome</keyword>
<protein>
    <submittedName>
        <fullName evidence="1">Uncharacterized protein</fullName>
    </submittedName>
</protein>
<dbReference type="EMBL" id="JX233784">
    <property type="protein sequence ID" value="AFO71048.1"/>
    <property type="molecule type" value="Genomic_DNA"/>
</dbReference>
<dbReference type="GeneID" id="40094068"/>
<accession>I7DNY4</accession>
<sequence>MAEVTRQEMDAQINVSISNQGLFTKAVLNKFIAVINRINGHIAARGNPHNLQPSDIGLGNVANYRPATKKRAQEGFNNTTYMTPKRTDDYNRVHIYGPLAKLFNDAADRL</sequence>